<reference evidence="1" key="1">
    <citation type="submission" date="2014-09" db="EMBL/GenBank/DDBJ databases">
        <authorList>
            <person name="Magalhaes I.L.F."/>
            <person name="Oliveira U."/>
            <person name="Santos F.R."/>
            <person name="Vidigal T.H.D.A."/>
            <person name="Brescovit A.D."/>
            <person name="Santos A.J."/>
        </authorList>
    </citation>
    <scope>NUCLEOTIDE SEQUENCE</scope>
    <source>
        <tissue evidence="1">Shoot tissue taken approximately 20 cm above the soil surface</tissue>
    </source>
</reference>
<dbReference type="EMBL" id="GBRH01267565">
    <property type="protein sequence ID" value="JAD30330.1"/>
    <property type="molecule type" value="Transcribed_RNA"/>
</dbReference>
<accession>A0A0A8Z0Q9</accession>
<dbReference type="AlphaFoldDB" id="A0A0A8Z0Q9"/>
<organism evidence="1">
    <name type="scientific">Arundo donax</name>
    <name type="common">Giant reed</name>
    <name type="synonym">Donax arundinaceus</name>
    <dbReference type="NCBI Taxonomy" id="35708"/>
    <lineage>
        <taxon>Eukaryota</taxon>
        <taxon>Viridiplantae</taxon>
        <taxon>Streptophyta</taxon>
        <taxon>Embryophyta</taxon>
        <taxon>Tracheophyta</taxon>
        <taxon>Spermatophyta</taxon>
        <taxon>Magnoliopsida</taxon>
        <taxon>Liliopsida</taxon>
        <taxon>Poales</taxon>
        <taxon>Poaceae</taxon>
        <taxon>PACMAD clade</taxon>
        <taxon>Arundinoideae</taxon>
        <taxon>Arundineae</taxon>
        <taxon>Arundo</taxon>
    </lineage>
</organism>
<sequence>MVDSVFCCVFVFAEEGWFMQLRTAAVSSTA</sequence>
<evidence type="ECO:0000313" key="1">
    <source>
        <dbReference type="EMBL" id="JAD30330.1"/>
    </source>
</evidence>
<reference evidence="1" key="2">
    <citation type="journal article" date="2015" name="Data Brief">
        <title>Shoot transcriptome of the giant reed, Arundo donax.</title>
        <authorList>
            <person name="Barrero R.A."/>
            <person name="Guerrero F.D."/>
            <person name="Moolhuijzen P."/>
            <person name="Goolsby J.A."/>
            <person name="Tidwell J."/>
            <person name="Bellgard S.E."/>
            <person name="Bellgard M.I."/>
        </authorList>
    </citation>
    <scope>NUCLEOTIDE SEQUENCE</scope>
    <source>
        <tissue evidence="1">Shoot tissue taken approximately 20 cm above the soil surface</tissue>
    </source>
</reference>
<protein>
    <submittedName>
        <fullName evidence="1">Uncharacterized protein</fullName>
    </submittedName>
</protein>
<proteinExistence type="predicted"/>
<name>A0A0A8Z0Q9_ARUDO</name>